<protein>
    <recommendedName>
        <fullName evidence="3">GIY-YIG domain-containing protein</fullName>
    </recommendedName>
</protein>
<dbReference type="EMBL" id="JAVDXO010000008">
    <property type="protein sequence ID" value="MDR7307920.1"/>
    <property type="molecule type" value="Genomic_DNA"/>
</dbReference>
<evidence type="ECO:0000313" key="1">
    <source>
        <dbReference type="EMBL" id="MDR7307920.1"/>
    </source>
</evidence>
<evidence type="ECO:0008006" key="3">
    <source>
        <dbReference type="Google" id="ProtNLM"/>
    </source>
</evidence>
<gene>
    <name evidence="1" type="ORF">J2X15_003225</name>
</gene>
<proteinExistence type="predicted"/>
<name>A0ABU1ZQV3_9BURK</name>
<dbReference type="Proteomes" id="UP001268089">
    <property type="component" value="Unassembled WGS sequence"/>
</dbReference>
<dbReference type="RefSeq" id="WP_310344532.1">
    <property type="nucleotide sequence ID" value="NZ_JAVDXO010000008.1"/>
</dbReference>
<accession>A0ABU1ZQV3</accession>
<evidence type="ECO:0000313" key="2">
    <source>
        <dbReference type="Proteomes" id="UP001268089"/>
    </source>
</evidence>
<sequence length="160" mass="17839">MKFEHLSTLEAFLTDVESELLAETNRVAVQFPSASISPWSGRELTTANEALLAKASKSANLYAIFTAAQGTDGHSLRYLGKTTKKLARQRITNHLFKKDDRTGSKLAEVIKHVGSGGAVWIAWVGIQTESLRNYLEEELINRHPEADWNRENRQATSKGQ</sequence>
<comment type="caution">
    <text evidence="1">The sequence shown here is derived from an EMBL/GenBank/DDBJ whole genome shotgun (WGS) entry which is preliminary data.</text>
</comment>
<keyword evidence="2" id="KW-1185">Reference proteome</keyword>
<reference evidence="1 2" key="1">
    <citation type="submission" date="2023-07" db="EMBL/GenBank/DDBJ databases">
        <title>Sorghum-associated microbial communities from plants grown in Nebraska, USA.</title>
        <authorList>
            <person name="Schachtman D."/>
        </authorList>
    </citation>
    <scope>NUCLEOTIDE SEQUENCE [LARGE SCALE GENOMIC DNA]</scope>
    <source>
        <strain evidence="1 2">BE308</strain>
    </source>
</reference>
<organism evidence="1 2">
    <name type="scientific">Rhodoferax saidenbachensis</name>
    <dbReference type="NCBI Taxonomy" id="1484693"/>
    <lineage>
        <taxon>Bacteria</taxon>
        <taxon>Pseudomonadati</taxon>
        <taxon>Pseudomonadota</taxon>
        <taxon>Betaproteobacteria</taxon>
        <taxon>Burkholderiales</taxon>
        <taxon>Comamonadaceae</taxon>
        <taxon>Rhodoferax</taxon>
    </lineage>
</organism>